<dbReference type="InterPro" id="IPR008480">
    <property type="entry name" value="DUF761_pln"/>
</dbReference>
<evidence type="ECO:0008006" key="3">
    <source>
        <dbReference type="Google" id="ProtNLM"/>
    </source>
</evidence>
<dbReference type="Pfam" id="PF05553">
    <property type="entry name" value="DUF761"/>
    <property type="match status" value="1"/>
</dbReference>
<gene>
    <name evidence="1" type="ORF">QJS10_CPB22g00439</name>
</gene>
<comment type="caution">
    <text evidence="1">The sequence shown here is derived from an EMBL/GenBank/DDBJ whole genome shotgun (WGS) entry which is preliminary data.</text>
</comment>
<dbReference type="EMBL" id="JAUJYO010000022">
    <property type="protein sequence ID" value="KAK1282381.1"/>
    <property type="molecule type" value="Genomic_DNA"/>
</dbReference>
<name>A0AAV9C180_ACOCL</name>
<protein>
    <recommendedName>
        <fullName evidence="3">Avr9/Cf-9 rapidly elicited protein</fullName>
    </recommendedName>
</protein>
<proteinExistence type="predicted"/>
<dbReference type="PANTHER" id="PTHR33265">
    <property type="entry name" value="AVR9/CF-9 RAPIDLY ELICITED PROTEIN-RELATED"/>
    <property type="match status" value="1"/>
</dbReference>
<dbReference type="AlphaFoldDB" id="A0AAV9C180"/>
<keyword evidence="2" id="KW-1185">Reference proteome</keyword>
<dbReference type="Proteomes" id="UP001180020">
    <property type="component" value="Unassembled WGS sequence"/>
</dbReference>
<organism evidence="1 2">
    <name type="scientific">Acorus calamus</name>
    <name type="common">Sweet flag</name>
    <dbReference type="NCBI Taxonomy" id="4465"/>
    <lineage>
        <taxon>Eukaryota</taxon>
        <taxon>Viridiplantae</taxon>
        <taxon>Streptophyta</taxon>
        <taxon>Embryophyta</taxon>
        <taxon>Tracheophyta</taxon>
        <taxon>Spermatophyta</taxon>
        <taxon>Magnoliopsida</taxon>
        <taxon>Liliopsida</taxon>
        <taxon>Acoraceae</taxon>
        <taxon>Acorus</taxon>
    </lineage>
</organism>
<evidence type="ECO:0000313" key="1">
    <source>
        <dbReference type="EMBL" id="KAK1282381.1"/>
    </source>
</evidence>
<reference evidence="1" key="2">
    <citation type="submission" date="2023-06" db="EMBL/GenBank/DDBJ databases">
        <authorList>
            <person name="Ma L."/>
            <person name="Liu K.-W."/>
            <person name="Li Z."/>
            <person name="Hsiao Y.-Y."/>
            <person name="Qi Y."/>
            <person name="Fu T."/>
            <person name="Tang G."/>
            <person name="Zhang D."/>
            <person name="Sun W.-H."/>
            <person name="Liu D.-K."/>
            <person name="Li Y."/>
            <person name="Chen G.-Z."/>
            <person name="Liu X.-D."/>
            <person name="Liao X.-Y."/>
            <person name="Jiang Y.-T."/>
            <person name="Yu X."/>
            <person name="Hao Y."/>
            <person name="Huang J."/>
            <person name="Zhao X.-W."/>
            <person name="Ke S."/>
            <person name="Chen Y.-Y."/>
            <person name="Wu W.-L."/>
            <person name="Hsu J.-L."/>
            <person name="Lin Y.-F."/>
            <person name="Huang M.-D."/>
            <person name="Li C.-Y."/>
            <person name="Huang L."/>
            <person name="Wang Z.-W."/>
            <person name="Zhao X."/>
            <person name="Zhong W.-Y."/>
            <person name="Peng D.-H."/>
            <person name="Ahmad S."/>
            <person name="Lan S."/>
            <person name="Zhang J.-S."/>
            <person name="Tsai W.-C."/>
            <person name="Van De Peer Y."/>
            <person name="Liu Z.-J."/>
        </authorList>
    </citation>
    <scope>NUCLEOTIDE SEQUENCE</scope>
    <source>
        <strain evidence="1">CP</strain>
        <tissue evidence="1">Leaves</tissue>
    </source>
</reference>
<reference evidence="1" key="1">
    <citation type="journal article" date="2023" name="Nat. Commun.">
        <title>Diploid and tetraploid genomes of Acorus and the evolution of monocots.</title>
        <authorList>
            <person name="Ma L."/>
            <person name="Liu K.W."/>
            <person name="Li Z."/>
            <person name="Hsiao Y.Y."/>
            <person name="Qi Y."/>
            <person name="Fu T."/>
            <person name="Tang G.D."/>
            <person name="Zhang D."/>
            <person name="Sun W.H."/>
            <person name="Liu D.K."/>
            <person name="Li Y."/>
            <person name="Chen G.Z."/>
            <person name="Liu X.D."/>
            <person name="Liao X.Y."/>
            <person name="Jiang Y.T."/>
            <person name="Yu X."/>
            <person name="Hao Y."/>
            <person name="Huang J."/>
            <person name="Zhao X.W."/>
            <person name="Ke S."/>
            <person name="Chen Y.Y."/>
            <person name="Wu W.L."/>
            <person name="Hsu J.L."/>
            <person name="Lin Y.F."/>
            <person name="Huang M.D."/>
            <person name="Li C.Y."/>
            <person name="Huang L."/>
            <person name="Wang Z.W."/>
            <person name="Zhao X."/>
            <person name="Zhong W.Y."/>
            <person name="Peng D.H."/>
            <person name="Ahmad S."/>
            <person name="Lan S."/>
            <person name="Zhang J.S."/>
            <person name="Tsai W.C."/>
            <person name="Van de Peer Y."/>
            <person name="Liu Z.J."/>
        </authorList>
    </citation>
    <scope>NUCLEOTIDE SEQUENCE</scope>
    <source>
        <strain evidence="1">CP</strain>
    </source>
</reference>
<evidence type="ECO:0000313" key="2">
    <source>
        <dbReference type="Proteomes" id="UP001180020"/>
    </source>
</evidence>
<sequence length="161" mass="19085">MAKKLWNYVRVAFFMARKGLTSKRKLVMDLHLMVKKGKLLKKAFTNLTFHHHHMRSRGLRSRVREHEFSCASTPDFSLRARGIRRHHHFPCIAVVDEETDNEAMTPMPAFMIERSSSFEEEEEIGGGRIDEEAEEFIRRFYEQLRGVALLQYQEEEEEEEL</sequence>
<accession>A0AAV9C180</accession>